<protein>
    <recommendedName>
        <fullName evidence="3">Tat (Twin-arginine translocation) pathway signal sequence</fullName>
    </recommendedName>
</protein>
<evidence type="ECO:0000313" key="1">
    <source>
        <dbReference type="EMBL" id="MFC5369111.1"/>
    </source>
</evidence>
<dbReference type="AlphaFoldDB" id="A0ABD5RGZ8"/>
<proteinExistence type="predicted"/>
<gene>
    <name evidence="1" type="ORF">ACFPJ5_19455</name>
</gene>
<reference evidence="1 2" key="1">
    <citation type="journal article" date="2019" name="Int. J. Syst. Evol. Microbiol.">
        <title>The Global Catalogue of Microorganisms (GCM) 10K type strain sequencing project: providing services to taxonomists for standard genome sequencing and annotation.</title>
        <authorList>
            <consortium name="The Broad Institute Genomics Platform"/>
            <consortium name="The Broad Institute Genome Sequencing Center for Infectious Disease"/>
            <person name="Wu L."/>
            <person name="Ma J."/>
        </authorList>
    </citation>
    <scope>NUCLEOTIDE SEQUENCE [LARGE SCALE GENOMIC DNA]</scope>
    <source>
        <strain evidence="1 2">CGMCC 1.12237</strain>
    </source>
</reference>
<dbReference type="Proteomes" id="UP001596201">
    <property type="component" value="Unassembled WGS sequence"/>
</dbReference>
<evidence type="ECO:0000313" key="2">
    <source>
        <dbReference type="Proteomes" id="UP001596201"/>
    </source>
</evidence>
<keyword evidence="2" id="KW-1185">Reference proteome</keyword>
<name>A0ABD5RGZ8_9EURY</name>
<comment type="caution">
    <text evidence="1">The sequence shown here is derived from an EMBL/GenBank/DDBJ whole genome shotgun (WGS) entry which is preliminary data.</text>
</comment>
<sequence length="275" mass="29537">MSRADAESTGGAGTDHADTFRRRSFLAGVGVAGASLLAGCTFNVDSDSVSLSDGNSSVACVRDGNSLTCETDEARPATTTPELEVAPIEDPELAPVDQDFEVITPEPATPTATPEPRATRYRIYDVTIVVDEASDGSGPFADDELELVGWVFARGYDARSGRWIRAEGADEYNQIGTLAPRRSSLPMRAGERRRLNVDTVVEFPAGEPLDARSFISVGATLLEDDDGFNNSDQLGSYGDGYEYRWRPADGGPGGEVLYREGDSQVRLLFRAEQVA</sequence>
<organism evidence="1 2">
    <name type="scientific">Salinirubrum litoreum</name>
    <dbReference type="NCBI Taxonomy" id="1126234"/>
    <lineage>
        <taxon>Archaea</taxon>
        <taxon>Methanobacteriati</taxon>
        <taxon>Methanobacteriota</taxon>
        <taxon>Stenosarchaea group</taxon>
        <taxon>Halobacteria</taxon>
        <taxon>Halobacteriales</taxon>
        <taxon>Haloferacaceae</taxon>
        <taxon>Salinirubrum</taxon>
    </lineage>
</organism>
<dbReference type="EMBL" id="JBHSKX010000004">
    <property type="protein sequence ID" value="MFC5369111.1"/>
    <property type="molecule type" value="Genomic_DNA"/>
</dbReference>
<dbReference type="RefSeq" id="WP_227231166.1">
    <property type="nucleotide sequence ID" value="NZ_JAJCVJ010000003.1"/>
</dbReference>
<evidence type="ECO:0008006" key="3">
    <source>
        <dbReference type="Google" id="ProtNLM"/>
    </source>
</evidence>
<accession>A0ABD5RGZ8</accession>